<dbReference type="PANTHER" id="PTHR43399:SF4">
    <property type="entry name" value="CELL WALL-ASSOCIATED PROTEASE"/>
    <property type="match status" value="1"/>
</dbReference>
<evidence type="ECO:0000313" key="12">
    <source>
        <dbReference type="Proteomes" id="UP000199758"/>
    </source>
</evidence>
<dbReference type="InterPro" id="IPR022398">
    <property type="entry name" value="Peptidase_S8_His-AS"/>
</dbReference>
<dbReference type="PROSITE" id="PS51892">
    <property type="entry name" value="SUBTILASE"/>
    <property type="match status" value="1"/>
</dbReference>
<gene>
    <name evidence="11" type="ORF">SAMN04488068_3095</name>
</gene>
<dbReference type="InterPro" id="IPR051048">
    <property type="entry name" value="Peptidase_S8/S53_subtilisin"/>
</dbReference>
<sequence>MNNPTAIALLGLLTAVVVTPATARQPRADYREGEVLVRYRDDVAGPALRSELGVGVQRRLHQGRIELLRLPSMTTVAQAIELLQRDPRVAYAEPNFLRRKSAYVPNDPLFDRQWGLRNTGQANFVTGGQAGVPGADLNMTQAWDADEDGRPDRTGQRSVVVAVVDDGVETTHDDLAANIVAGYDAADDDNDPNPSSADDFHGTAVAGCIGAVGDNNIGVAGAAWNVGIMPLRFDYDVVTHVAALEYARDNGASIVNASFGGPGFSRTELEAIRDLGARDILYVASAGNDDSNIDRGQLNYPAHYDADNIVSVALISRQGQITSFSQYGPLSADVAAPGLQIVTTFVGNDYTLNGISGTSFSAPYVAGIAALIRSQYPQATVDEVKARLIESGVNGSNAKRLTVGGRVDADAALDLAPRPSLVIESVVVDAAGNGVLDPGETTTLRLTIRNLWQPARNVRISGSADNGVEVGGGATPALVATLDRGGRTTVDLPVTVPPGLSGHRYVQFRFTLTADGGYSTTRDYQDEIAAIPLGADIQAGFASPSSNLYDEFQAWHVDVARSGPRFLVVETDSTDDVDLLVKRDVPPQYEITVGIDPEDDEAQGFFCTSGTAANCEDPDTLIGGETASGIERVCFSNPQIGTYHIVAVNFAQLQQALPYRISVYGSNVCGPEGRVTTDTGNDGGGGGGGSWNVMVSLGLALMAALRRRARWTLAAARQDGRSDGRIGRLFPLAKNPAK</sequence>
<dbReference type="STRING" id="490188.SAMN04488068_3095"/>
<keyword evidence="2 6" id="KW-0645">Protease</keyword>
<evidence type="ECO:0000256" key="4">
    <source>
        <dbReference type="ARBA" id="ARBA00022825"/>
    </source>
</evidence>
<proteinExistence type="inferred from homology"/>
<dbReference type="InterPro" id="IPR015500">
    <property type="entry name" value="Peptidase_S8_subtilisin-rel"/>
</dbReference>
<dbReference type="InterPro" id="IPR000209">
    <property type="entry name" value="Peptidase_S8/S53_dom"/>
</dbReference>
<dbReference type="Pfam" id="PF00082">
    <property type="entry name" value="Peptidase_S8"/>
    <property type="match status" value="1"/>
</dbReference>
<dbReference type="Gene3D" id="3.40.50.200">
    <property type="entry name" value="Peptidase S8/S53 domain"/>
    <property type="match status" value="1"/>
</dbReference>
<dbReference type="InterPro" id="IPR036852">
    <property type="entry name" value="Peptidase_S8/S53_dom_sf"/>
</dbReference>
<dbReference type="InterPro" id="IPR023828">
    <property type="entry name" value="Peptidase_S8_Ser-AS"/>
</dbReference>
<evidence type="ECO:0000256" key="2">
    <source>
        <dbReference type="ARBA" id="ARBA00022670"/>
    </source>
</evidence>
<dbReference type="AlphaFoldDB" id="A0A1M5RMZ7"/>
<evidence type="ECO:0000256" key="5">
    <source>
        <dbReference type="PIRSR" id="PIRSR615500-1"/>
    </source>
</evidence>
<name>A0A1M5RMZ7_9GAMM</name>
<dbReference type="Proteomes" id="UP000199758">
    <property type="component" value="Unassembled WGS sequence"/>
</dbReference>
<evidence type="ECO:0000256" key="3">
    <source>
        <dbReference type="ARBA" id="ARBA00022801"/>
    </source>
</evidence>
<evidence type="ECO:0000313" key="11">
    <source>
        <dbReference type="EMBL" id="SHH27549.1"/>
    </source>
</evidence>
<keyword evidence="3 6" id="KW-0378">Hydrolase</keyword>
<feature type="signal peptide" evidence="8">
    <location>
        <begin position="1"/>
        <end position="23"/>
    </location>
</feature>
<evidence type="ECO:0000256" key="8">
    <source>
        <dbReference type="SAM" id="SignalP"/>
    </source>
</evidence>
<comment type="similarity">
    <text evidence="1 6 7">Belongs to the peptidase S8 family.</text>
</comment>
<dbReference type="EMBL" id="FQWZ01000008">
    <property type="protein sequence ID" value="SHH27549.1"/>
    <property type="molecule type" value="Genomic_DNA"/>
</dbReference>
<dbReference type="GO" id="GO:0004252">
    <property type="term" value="F:serine-type endopeptidase activity"/>
    <property type="evidence" value="ECO:0007669"/>
    <property type="project" value="UniProtKB-UniRule"/>
</dbReference>
<dbReference type="InterPro" id="IPR054399">
    <property type="entry name" value="Fervidolysin-like_N_prodom"/>
</dbReference>
<evidence type="ECO:0000259" key="9">
    <source>
        <dbReference type="Pfam" id="PF00082"/>
    </source>
</evidence>
<evidence type="ECO:0000256" key="7">
    <source>
        <dbReference type="RuleBase" id="RU003355"/>
    </source>
</evidence>
<evidence type="ECO:0000259" key="10">
    <source>
        <dbReference type="Pfam" id="PF22148"/>
    </source>
</evidence>
<dbReference type="Pfam" id="PF22148">
    <property type="entry name" value="Fervidolysin_NPro-like"/>
    <property type="match status" value="1"/>
</dbReference>
<accession>A0A1M5RMZ7</accession>
<feature type="domain" description="Peptidase S8/S53" evidence="9">
    <location>
        <begin position="157"/>
        <end position="392"/>
    </location>
</feature>
<keyword evidence="4 6" id="KW-0720">Serine protease</keyword>
<dbReference type="PROSITE" id="PS00138">
    <property type="entry name" value="SUBTILASE_SER"/>
    <property type="match status" value="1"/>
</dbReference>
<evidence type="ECO:0000256" key="6">
    <source>
        <dbReference type="PROSITE-ProRule" id="PRU01240"/>
    </source>
</evidence>
<keyword evidence="12" id="KW-1185">Reference proteome</keyword>
<dbReference type="InterPro" id="IPR023827">
    <property type="entry name" value="Peptidase_S8_Asp-AS"/>
</dbReference>
<feature type="active site" description="Charge relay system" evidence="5 6">
    <location>
        <position position="201"/>
    </location>
</feature>
<evidence type="ECO:0000256" key="1">
    <source>
        <dbReference type="ARBA" id="ARBA00011073"/>
    </source>
</evidence>
<feature type="chain" id="PRO_5013382214" evidence="8">
    <location>
        <begin position="24"/>
        <end position="738"/>
    </location>
</feature>
<reference evidence="11 12" key="1">
    <citation type="submission" date="2016-11" db="EMBL/GenBank/DDBJ databases">
        <authorList>
            <person name="Jaros S."/>
            <person name="Januszkiewicz K."/>
            <person name="Wedrychowicz H."/>
        </authorList>
    </citation>
    <scope>NUCLEOTIDE SEQUENCE [LARGE SCALE GENOMIC DNA]</scope>
    <source>
        <strain evidence="11 12">CGMCC 1.7049</strain>
    </source>
</reference>
<dbReference type="PANTHER" id="PTHR43399">
    <property type="entry name" value="SUBTILISIN-RELATED"/>
    <property type="match status" value="1"/>
</dbReference>
<organism evidence="11 12">
    <name type="scientific">Hydrocarboniphaga daqingensis</name>
    <dbReference type="NCBI Taxonomy" id="490188"/>
    <lineage>
        <taxon>Bacteria</taxon>
        <taxon>Pseudomonadati</taxon>
        <taxon>Pseudomonadota</taxon>
        <taxon>Gammaproteobacteria</taxon>
        <taxon>Nevskiales</taxon>
        <taxon>Nevskiaceae</taxon>
        <taxon>Hydrocarboniphaga</taxon>
    </lineage>
</organism>
<feature type="active site" description="Charge relay system" evidence="5 6">
    <location>
        <position position="359"/>
    </location>
</feature>
<dbReference type="RefSeq" id="WP_175550222.1">
    <property type="nucleotide sequence ID" value="NZ_FQWZ01000008.1"/>
</dbReference>
<feature type="active site" description="Charge relay system" evidence="5 6">
    <location>
        <position position="165"/>
    </location>
</feature>
<dbReference type="PROSITE" id="PS00137">
    <property type="entry name" value="SUBTILASE_HIS"/>
    <property type="match status" value="1"/>
</dbReference>
<dbReference type="PRINTS" id="PR00723">
    <property type="entry name" value="SUBTILISIN"/>
</dbReference>
<dbReference type="SUPFAM" id="SSF52743">
    <property type="entry name" value="Subtilisin-like"/>
    <property type="match status" value="1"/>
</dbReference>
<dbReference type="GO" id="GO:0006508">
    <property type="term" value="P:proteolysis"/>
    <property type="evidence" value="ECO:0007669"/>
    <property type="project" value="UniProtKB-KW"/>
</dbReference>
<dbReference type="PROSITE" id="PS00136">
    <property type="entry name" value="SUBTILASE_ASP"/>
    <property type="match status" value="1"/>
</dbReference>
<keyword evidence="8" id="KW-0732">Signal</keyword>
<feature type="domain" description="Fervidolysin-like N-terminal prodomain" evidence="10">
    <location>
        <begin position="21"/>
        <end position="95"/>
    </location>
</feature>
<protein>
    <submittedName>
        <fullName evidence="11">Subtilase family protein</fullName>
    </submittedName>
</protein>